<gene>
    <name evidence="9" type="ORF">Q9312_10915</name>
</gene>
<dbReference type="Proteomes" id="UP001239782">
    <property type="component" value="Chromosome"/>
</dbReference>
<evidence type="ECO:0000313" key="9">
    <source>
        <dbReference type="EMBL" id="WMS85725.1"/>
    </source>
</evidence>
<evidence type="ECO:0000256" key="3">
    <source>
        <dbReference type="ARBA" id="ARBA00022763"/>
    </source>
</evidence>
<dbReference type="GO" id="GO:0003697">
    <property type="term" value="F:single-stranded DNA binding"/>
    <property type="evidence" value="ECO:0007669"/>
    <property type="project" value="InterPro"/>
</dbReference>
<keyword evidence="7" id="KW-0456">Lyase</keyword>
<organism evidence="9 10">
    <name type="scientific">Pleionea litopenaei</name>
    <dbReference type="NCBI Taxonomy" id="3070815"/>
    <lineage>
        <taxon>Bacteria</taxon>
        <taxon>Pseudomonadati</taxon>
        <taxon>Pseudomonadota</taxon>
        <taxon>Gammaproteobacteria</taxon>
        <taxon>Oceanospirillales</taxon>
        <taxon>Pleioneaceae</taxon>
        <taxon>Pleionea</taxon>
    </lineage>
</organism>
<dbReference type="GO" id="GO:0016829">
    <property type="term" value="F:lyase activity"/>
    <property type="evidence" value="ECO:0007669"/>
    <property type="project" value="UniProtKB-KW"/>
</dbReference>
<dbReference type="SUPFAM" id="SSF143081">
    <property type="entry name" value="BB1717-like"/>
    <property type="match status" value="1"/>
</dbReference>
<dbReference type="PANTHER" id="PTHR13604">
    <property type="entry name" value="DC12-RELATED"/>
    <property type="match status" value="1"/>
</dbReference>
<evidence type="ECO:0000256" key="1">
    <source>
        <dbReference type="ARBA" id="ARBA00008136"/>
    </source>
</evidence>
<dbReference type="InterPro" id="IPR003738">
    <property type="entry name" value="SRAP"/>
</dbReference>
<dbReference type="GO" id="GO:0106300">
    <property type="term" value="P:protein-DNA covalent cross-linking repair"/>
    <property type="evidence" value="ECO:0007669"/>
    <property type="project" value="InterPro"/>
</dbReference>
<accession>A0AA51RQH6</accession>
<evidence type="ECO:0000313" key="10">
    <source>
        <dbReference type="Proteomes" id="UP001239782"/>
    </source>
</evidence>
<name>A0AA51RQH6_9GAMM</name>
<dbReference type="KEGG" id="plei:Q9312_10915"/>
<evidence type="ECO:0000256" key="4">
    <source>
        <dbReference type="ARBA" id="ARBA00022801"/>
    </source>
</evidence>
<dbReference type="RefSeq" id="WP_309200878.1">
    <property type="nucleotide sequence ID" value="NZ_CP133548.1"/>
</dbReference>
<evidence type="ECO:0000256" key="7">
    <source>
        <dbReference type="ARBA" id="ARBA00023239"/>
    </source>
</evidence>
<evidence type="ECO:0000256" key="5">
    <source>
        <dbReference type="ARBA" id="ARBA00023124"/>
    </source>
</evidence>
<evidence type="ECO:0000256" key="2">
    <source>
        <dbReference type="ARBA" id="ARBA00022670"/>
    </source>
</evidence>
<keyword evidence="4 8" id="KW-0378">Hydrolase</keyword>
<comment type="similarity">
    <text evidence="1 8">Belongs to the SOS response-associated peptidase family.</text>
</comment>
<dbReference type="PANTHER" id="PTHR13604:SF0">
    <property type="entry name" value="ABASIC SITE PROCESSING PROTEIN HMCES"/>
    <property type="match status" value="1"/>
</dbReference>
<dbReference type="GO" id="GO:0006508">
    <property type="term" value="P:proteolysis"/>
    <property type="evidence" value="ECO:0007669"/>
    <property type="project" value="UniProtKB-KW"/>
</dbReference>
<dbReference type="InterPro" id="IPR036590">
    <property type="entry name" value="SRAP-like"/>
</dbReference>
<evidence type="ECO:0000256" key="6">
    <source>
        <dbReference type="ARBA" id="ARBA00023125"/>
    </source>
</evidence>
<dbReference type="Gene3D" id="3.90.1680.10">
    <property type="entry name" value="SOS response associated peptidase-like"/>
    <property type="match status" value="1"/>
</dbReference>
<proteinExistence type="inferred from homology"/>
<dbReference type="AlphaFoldDB" id="A0AA51RQH6"/>
<keyword evidence="5" id="KW-0190">Covalent protein-DNA linkage</keyword>
<reference evidence="9 10" key="1">
    <citation type="submission" date="2023-08" db="EMBL/GenBank/DDBJ databases">
        <title>Pleionea litopenaei sp. nov., isolated from stomach of juvenile Litopenaeus vannamei.</title>
        <authorList>
            <person name="Rho A.M."/>
            <person name="Hwang C.Y."/>
        </authorList>
    </citation>
    <scope>NUCLEOTIDE SEQUENCE [LARGE SCALE GENOMIC DNA]</scope>
    <source>
        <strain evidence="9 10">HL-JVS1</strain>
    </source>
</reference>
<keyword evidence="6" id="KW-0238">DNA-binding</keyword>
<dbReference type="Pfam" id="PF02586">
    <property type="entry name" value="SRAP"/>
    <property type="match status" value="1"/>
</dbReference>
<dbReference type="EC" id="3.4.-.-" evidence="8"/>
<protein>
    <recommendedName>
        <fullName evidence="8">Abasic site processing protein</fullName>
        <ecNumber evidence="8">3.4.-.-</ecNumber>
    </recommendedName>
</protein>
<dbReference type="GO" id="GO:0008233">
    <property type="term" value="F:peptidase activity"/>
    <property type="evidence" value="ECO:0007669"/>
    <property type="project" value="UniProtKB-KW"/>
</dbReference>
<dbReference type="EMBL" id="CP133548">
    <property type="protein sequence ID" value="WMS85725.1"/>
    <property type="molecule type" value="Genomic_DNA"/>
</dbReference>
<keyword evidence="10" id="KW-1185">Reference proteome</keyword>
<keyword evidence="2 8" id="KW-0645">Protease</keyword>
<keyword evidence="3" id="KW-0227">DNA damage</keyword>
<sequence length="241" mass="27651">MCGRYLLREKPDWATHSQWKDYWEDIQPFTARFNIAPSQRATVIYWDAQSPRVATMQWGFRPSWSKASFSKINARSETVFESKMFATSAHTKRCLIPADGFYEPKGSATQRNRPWHLFEHHDKAAFMMAGLWTAFEGPSVEDEPFENSKSGSLNFCILTTAANQLVSPIHHRMPIIIPQAFWEQWLSDSSKDSMLPLLSSREYSGMHHFRVAETVKNVSQDIADCAEPVDELQPGDNLSLF</sequence>
<evidence type="ECO:0000256" key="8">
    <source>
        <dbReference type="RuleBase" id="RU364100"/>
    </source>
</evidence>